<evidence type="ECO:0000313" key="8">
    <source>
        <dbReference type="Proteomes" id="UP001173801"/>
    </source>
</evidence>
<dbReference type="Proteomes" id="UP001173801">
    <property type="component" value="Unassembled WGS sequence"/>
</dbReference>
<dbReference type="GO" id="GO:0004489">
    <property type="term" value="F:methylenetetrahydrofolate reductase [NAD(P)H] activity"/>
    <property type="evidence" value="ECO:0007669"/>
    <property type="project" value="UniProtKB-EC"/>
</dbReference>
<comment type="similarity">
    <text evidence="6">Belongs to the methylenetetrahydrofolate reductase family.</text>
</comment>
<evidence type="ECO:0000256" key="4">
    <source>
        <dbReference type="ARBA" id="ARBA00022827"/>
    </source>
</evidence>
<keyword evidence="4 6" id="KW-0274">FAD</keyword>
<reference evidence="7" key="1">
    <citation type="submission" date="2022-08" db="EMBL/GenBank/DDBJ databases">
        <authorList>
            <person name="Wang H."/>
        </authorList>
    </citation>
    <scope>NUCLEOTIDE SEQUENCE</scope>
    <source>
        <strain evidence="7">PS10</strain>
    </source>
</reference>
<dbReference type="InterPro" id="IPR003171">
    <property type="entry name" value="Mehydrof_redctse-like"/>
</dbReference>
<keyword evidence="3 6" id="KW-0285">Flavoprotein</keyword>
<dbReference type="Gene3D" id="3.20.20.220">
    <property type="match status" value="1"/>
</dbReference>
<evidence type="ECO:0000256" key="2">
    <source>
        <dbReference type="ARBA" id="ARBA00004777"/>
    </source>
</evidence>
<protein>
    <recommendedName>
        <fullName evidence="6">Methylenetetrahydrofolate reductase</fullName>
    </recommendedName>
</protein>
<keyword evidence="5 6" id="KW-0560">Oxidoreductase</keyword>
<dbReference type="InterPro" id="IPR029041">
    <property type="entry name" value="FAD-linked_oxidoreductase-like"/>
</dbReference>
<evidence type="ECO:0000256" key="1">
    <source>
        <dbReference type="ARBA" id="ARBA00001974"/>
    </source>
</evidence>
<accession>A0ABT7HSV2</accession>
<dbReference type="SUPFAM" id="SSF51730">
    <property type="entry name" value="FAD-linked oxidoreductase"/>
    <property type="match status" value="1"/>
</dbReference>
<proteinExistence type="inferred from homology"/>
<evidence type="ECO:0000256" key="6">
    <source>
        <dbReference type="RuleBase" id="RU003862"/>
    </source>
</evidence>
<sequence length="313" mass="34905">MLKNKLKNNEAGILLYGLTPPKAHIDESEKHRIAGIWRERVESIGVDGIVLYDLQDESDRNASDRPFEFLQTLAPEIYYQNYLNTSVPAIIYKAVSKYEKGELKAYLNGLKSGAISVFVGVSSKDTPVKTSLDEAYEIANKTGAFFGGICIPERHAKKHDEHLRVAKKIENGCEFFITQAVYNLENAKNFIDDYAKMPCKKAPIIFTFTPCGSEKTLEFIKWLGISIPQSYENMLKNSGDILNASVDLSLELFNFLYKYAANKGISVGANVESVSTRKVEILAALNLLDGIKKIIKTSPYSYTKGFIRGFGGV</sequence>
<dbReference type="Pfam" id="PF02219">
    <property type="entry name" value="MTHFR"/>
    <property type="match status" value="1"/>
</dbReference>
<dbReference type="RefSeq" id="WP_284938138.1">
    <property type="nucleotide sequence ID" value="NZ_JANURM010000013.1"/>
</dbReference>
<keyword evidence="8" id="KW-1185">Reference proteome</keyword>
<comment type="pathway">
    <text evidence="2 6">One-carbon metabolism; tetrahydrofolate interconversion.</text>
</comment>
<evidence type="ECO:0000256" key="3">
    <source>
        <dbReference type="ARBA" id="ARBA00022630"/>
    </source>
</evidence>
<gene>
    <name evidence="7" type="ORF">NYG85_08855</name>
</gene>
<reference evidence="7" key="2">
    <citation type="journal article" date="2023" name="Microorganisms">
        <title>Isolation and Genomic Characteristics of Cat-Borne Campylobacter felis sp. nov. and Sheep-Borne Campylobacter ovis sp. nov.</title>
        <authorList>
            <person name="Wang H."/>
            <person name="Li Y."/>
            <person name="Gu Y."/>
            <person name="Zhou G."/>
            <person name="Chen X."/>
            <person name="Zhang X."/>
            <person name="Shao Z."/>
            <person name="Zhang J."/>
            <person name="Zhang M."/>
        </authorList>
    </citation>
    <scope>NUCLEOTIDE SEQUENCE</scope>
    <source>
        <strain evidence="7">PS10</strain>
    </source>
</reference>
<dbReference type="EMBL" id="JANURM010000013">
    <property type="protein sequence ID" value="MDL0089464.1"/>
    <property type="molecule type" value="Genomic_DNA"/>
</dbReference>
<comment type="cofactor">
    <cofactor evidence="1 6">
        <name>FAD</name>
        <dbReference type="ChEBI" id="CHEBI:57692"/>
    </cofactor>
</comment>
<evidence type="ECO:0000256" key="5">
    <source>
        <dbReference type="ARBA" id="ARBA00023002"/>
    </source>
</evidence>
<name>A0ABT7HSV2_9BACT</name>
<organism evidence="7 8">
    <name type="scientific">Campylobacter gastrosuis</name>
    <dbReference type="NCBI Taxonomy" id="2974576"/>
    <lineage>
        <taxon>Bacteria</taxon>
        <taxon>Pseudomonadati</taxon>
        <taxon>Campylobacterota</taxon>
        <taxon>Epsilonproteobacteria</taxon>
        <taxon>Campylobacterales</taxon>
        <taxon>Campylobacteraceae</taxon>
        <taxon>Campylobacter</taxon>
    </lineage>
</organism>
<evidence type="ECO:0000313" key="7">
    <source>
        <dbReference type="EMBL" id="MDL0089464.1"/>
    </source>
</evidence>
<comment type="caution">
    <text evidence="7">The sequence shown here is derived from an EMBL/GenBank/DDBJ whole genome shotgun (WGS) entry which is preliminary data.</text>
</comment>